<dbReference type="EMBL" id="JAIWYP010000016">
    <property type="protein sequence ID" value="KAH3693446.1"/>
    <property type="molecule type" value="Genomic_DNA"/>
</dbReference>
<dbReference type="AlphaFoldDB" id="A0A9D3Y718"/>
<organism evidence="2 3">
    <name type="scientific">Dreissena polymorpha</name>
    <name type="common">Zebra mussel</name>
    <name type="synonym">Mytilus polymorpha</name>
    <dbReference type="NCBI Taxonomy" id="45954"/>
    <lineage>
        <taxon>Eukaryota</taxon>
        <taxon>Metazoa</taxon>
        <taxon>Spiralia</taxon>
        <taxon>Lophotrochozoa</taxon>
        <taxon>Mollusca</taxon>
        <taxon>Bivalvia</taxon>
        <taxon>Autobranchia</taxon>
        <taxon>Heteroconchia</taxon>
        <taxon>Euheterodonta</taxon>
        <taxon>Imparidentia</taxon>
        <taxon>Neoheterodontei</taxon>
        <taxon>Myida</taxon>
        <taxon>Dreissenoidea</taxon>
        <taxon>Dreissenidae</taxon>
        <taxon>Dreissena</taxon>
    </lineage>
</organism>
<feature type="coiled-coil region" evidence="1">
    <location>
        <begin position="107"/>
        <end position="148"/>
    </location>
</feature>
<dbReference type="CDD" id="cd14686">
    <property type="entry name" value="bZIP"/>
    <property type="match status" value="1"/>
</dbReference>
<comment type="caution">
    <text evidence="2">The sequence shown here is derived from an EMBL/GenBank/DDBJ whole genome shotgun (WGS) entry which is preliminary data.</text>
</comment>
<reference evidence="2" key="2">
    <citation type="submission" date="2020-11" db="EMBL/GenBank/DDBJ databases">
        <authorList>
            <person name="McCartney M.A."/>
            <person name="Auch B."/>
            <person name="Kono T."/>
            <person name="Mallez S."/>
            <person name="Becker A."/>
            <person name="Gohl D.M."/>
            <person name="Silverstein K.A.T."/>
            <person name="Koren S."/>
            <person name="Bechman K.B."/>
            <person name="Herman A."/>
            <person name="Abrahante J.E."/>
            <person name="Garbe J."/>
        </authorList>
    </citation>
    <scope>NUCLEOTIDE SEQUENCE</scope>
    <source>
        <strain evidence="2">Duluth1</strain>
        <tissue evidence="2">Whole animal</tissue>
    </source>
</reference>
<dbReference type="Proteomes" id="UP000828390">
    <property type="component" value="Unassembled WGS sequence"/>
</dbReference>
<gene>
    <name evidence="2" type="ORF">DPMN_080878</name>
</gene>
<evidence type="ECO:0000313" key="3">
    <source>
        <dbReference type="Proteomes" id="UP000828390"/>
    </source>
</evidence>
<name>A0A9D3Y718_DREPO</name>
<keyword evidence="1" id="KW-0175">Coiled coil</keyword>
<evidence type="ECO:0000313" key="2">
    <source>
        <dbReference type="EMBL" id="KAH3693446.1"/>
    </source>
</evidence>
<sequence length="152" mass="17580">MEDMILERRKAEDKTNYVTEMDSVVNSPATLLLPLHNEIDEVDSPIEEQISMGVSENLPNVQYWHGNQFTSPNQFSSPYSAFESYSYYGDLMSRSAPNATFHSLTSTKELQDRCARLELENEQLKHENNELREKLERLSQEKNTTDGNIQLF</sequence>
<reference evidence="2" key="1">
    <citation type="journal article" date="2019" name="bioRxiv">
        <title>The Genome of the Zebra Mussel, Dreissena polymorpha: A Resource for Invasive Species Research.</title>
        <authorList>
            <person name="McCartney M.A."/>
            <person name="Auch B."/>
            <person name="Kono T."/>
            <person name="Mallez S."/>
            <person name="Zhang Y."/>
            <person name="Obille A."/>
            <person name="Becker A."/>
            <person name="Abrahante J.E."/>
            <person name="Garbe J."/>
            <person name="Badalamenti J.P."/>
            <person name="Herman A."/>
            <person name="Mangelson H."/>
            <person name="Liachko I."/>
            <person name="Sullivan S."/>
            <person name="Sone E.D."/>
            <person name="Koren S."/>
            <person name="Silverstein K.A.T."/>
            <person name="Beckman K.B."/>
            <person name="Gohl D.M."/>
        </authorList>
    </citation>
    <scope>NUCLEOTIDE SEQUENCE</scope>
    <source>
        <strain evidence="2">Duluth1</strain>
        <tissue evidence="2">Whole animal</tissue>
    </source>
</reference>
<accession>A0A9D3Y718</accession>
<keyword evidence="3" id="KW-1185">Reference proteome</keyword>
<proteinExistence type="predicted"/>
<evidence type="ECO:0000256" key="1">
    <source>
        <dbReference type="SAM" id="Coils"/>
    </source>
</evidence>
<protein>
    <submittedName>
        <fullName evidence="2">Uncharacterized protein</fullName>
    </submittedName>
</protein>